<feature type="domain" description="Sodium/calcium exchanger membrane region" evidence="11">
    <location>
        <begin position="66"/>
        <end position="217"/>
    </location>
</feature>
<evidence type="ECO:0000256" key="9">
    <source>
        <dbReference type="RuleBase" id="RU365028"/>
    </source>
</evidence>
<evidence type="ECO:0000313" key="12">
    <source>
        <dbReference type="EMBL" id="CAD9042542.1"/>
    </source>
</evidence>
<proteinExistence type="inferred from homology"/>
<reference evidence="12" key="1">
    <citation type="submission" date="2021-01" db="EMBL/GenBank/DDBJ databases">
        <authorList>
            <person name="Corre E."/>
            <person name="Pelletier E."/>
            <person name="Niang G."/>
            <person name="Scheremetjew M."/>
            <person name="Finn R."/>
            <person name="Kale V."/>
            <person name="Holt S."/>
            <person name="Cochrane G."/>
            <person name="Meng A."/>
            <person name="Brown T."/>
            <person name="Cohen L."/>
        </authorList>
    </citation>
    <scope>NUCLEOTIDE SEQUENCE</scope>
    <source>
        <strain evidence="12">NIES-381</strain>
    </source>
</reference>
<feature type="transmembrane region" description="Helical" evidence="9">
    <location>
        <begin position="236"/>
        <end position="256"/>
    </location>
</feature>
<keyword evidence="5 9" id="KW-0106">Calcium</keyword>
<keyword evidence="4 9" id="KW-0812">Transmembrane</keyword>
<evidence type="ECO:0000256" key="6">
    <source>
        <dbReference type="ARBA" id="ARBA00022989"/>
    </source>
</evidence>
<feature type="transmembrane region" description="Helical" evidence="9">
    <location>
        <begin position="162"/>
        <end position="185"/>
    </location>
</feature>
<feature type="transmembrane region" description="Helical" evidence="9">
    <location>
        <begin position="338"/>
        <end position="359"/>
    </location>
</feature>
<protein>
    <recommendedName>
        <fullName evidence="11">Sodium/calcium exchanger membrane region domain-containing protein</fullName>
    </recommendedName>
</protein>
<evidence type="ECO:0000256" key="2">
    <source>
        <dbReference type="ARBA" id="ARBA00022448"/>
    </source>
</evidence>
<evidence type="ECO:0000256" key="10">
    <source>
        <dbReference type="SAM" id="MobiDB-lite"/>
    </source>
</evidence>
<comment type="similarity">
    <text evidence="9">Belongs to the Ca(2+):cation antiporter (CaCA) (TC 2.A.19) family.</text>
</comment>
<evidence type="ECO:0000256" key="1">
    <source>
        <dbReference type="ARBA" id="ARBA00004127"/>
    </source>
</evidence>
<feature type="transmembrane region" description="Helical" evidence="9">
    <location>
        <begin position="129"/>
        <end position="150"/>
    </location>
</feature>
<accession>A0A7S1NV87</accession>
<dbReference type="InterPro" id="IPR004837">
    <property type="entry name" value="NaCa_Exmemb"/>
</dbReference>
<dbReference type="InterPro" id="IPR044880">
    <property type="entry name" value="NCX_ion-bd_dom_sf"/>
</dbReference>
<feature type="region of interest" description="Disordered" evidence="10">
    <location>
        <begin position="396"/>
        <end position="420"/>
    </location>
</feature>
<keyword evidence="7 9" id="KW-0406">Ion transport</keyword>
<dbReference type="GO" id="GO:0015369">
    <property type="term" value="F:calcium:proton antiporter activity"/>
    <property type="evidence" value="ECO:0007669"/>
    <property type="project" value="UniProtKB-UniRule"/>
</dbReference>
<comment type="caution">
    <text evidence="9">Lacks conserved residue(s) required for the propagation of feature annotation.</text>
</comment>
<gene>
    <name evidence="12" type="ORF">EGYM00392_LOCUS53719</name>
</gene>
<dbReference type="GO" id="GO:0005774">
    <property type="term" value="C:vacuolar membrane"/>
    <property type="evidence" value="ECO:0007669"/>
    <property type="project" value="UniProtKB-ARBA"/>
</dbReference>
<dbReference type="PANTHER" id="PTHR31503:SF22">
    <property type="entry name" value="VACUOLAR CALCIUM ION TRANSPORTER"/>
    <property type="match status" value="1"/>
</dbReference>
<keyword evidence="6 9" id="KW-1133">Transmembrane helix</keyword>
<dbReference type="InterPro" id="IPR004798">
    <property type="entry name" value="CAX-like"/>
</dbReference>
<organism evidence="12">
    <name type="scientific">Eutreptiella gymnastica</name>
    <dbReference type="NCBI Taxonomy" id="73025"/>
    <lineage>
        <taxon>Eukaryota</taxon>
        <taxon>Discoba</taxon>
        <taxon>Euglenozoa</taxon>
        <taxon>Euglenida</taxon>
        <taxon>Spirocuta</taxon>
        <taxon>Euglenophyceae</taxon>
        <taxon>Eutreptiales</taxon>
        <taxon>Eutreptiaceae</taxon>
        <taxon>Eutreptiella</taxon>
    </lineage>
</organism>
<evidence type="ECO:0000256" key="4">
    <source>
        <dbReference type="ARBA" id="ARBA00022692"/>
    </source>
</evidence>
<dbReference type="GO" id="GO:0012505">
    <property type="term" value="C:endomembrane system"/>
    <property type="evidence" value="ECO:0007669"/>
    <property type="project" value="UniProtKB-SubCell"/>
</dbReference>
<keyword evidence="3 9" id="KW-0109">Calcium transport</keyword>
<feature type="transmembrane region" description="Helical" evidence="9">
    <location>
        <begin position="197"/>
        <end position="215"/>
    </location>
</feature>
<feature type="transmembrane region" description="Helical" evidence="9">
    <location>
        <begin position="366"/>
        <end position="386"/>
    </location>
</feature>
<keyword evidence="8 9" id="KW-0472">Membrane</keyword>
<evidence type="ECO:0000256" key="7">
    <source>
        <dbReference type="ARBA" id="ARBA00023065"/>
    </source>
</evidence>
<feature type="domain" description="Sodium/calcium exchanger membrane region" evidence="11">
    <location>
        <begin position="244"/>
        <end position="382"/>
    </location>
</feature>
<feature type="transmembrane region" description="Helical" evidence="9">
    <location>
        <begin position="305"/>
        <end position="332"/>
    </location>
</feature>
<dbReference type="NCBIfam" id="TIGR00378">
    <property type="entry name" value="cax"/>
    <property type="match status" value="1"/>
</dbReference>
<dbReference type="Gene3D" id="1.20.1420.30">
    <property type="entry name" value="NCX, central ion-binding region"/>
    <property type="match status" value="1"/>
</dbReference>
<dbReference type="Pfam" id="PF01699">
    <property type="entry name" value="Na_Ca_ex"/>
    <property type="match status" value="2"/>
</dbReference>
<keyword evidence="2 9" id="KW-0813">Transport</keyword>
<evidence type="ECO:0000256" key="3">
    <source>
        <dbReference type="ARBA" id="ARBA00022568"/>
    </source>
</evidence>
<feature type="transmembrane region" description="Helical" evidence="9">
    <location>
        <begin position="44"/>
        <end position="61"/>
    </location>
</feature>
<dbReference type="InterPro" id="IPR004713">
    <property type="entry name" value="CaH_exchang"/>
</dbReference>
<sequence length="420" mass="44503">MVSSKAPGDRAADTHALNVFPALTSSAAPVADVPPDYLKATSNPVTALVIFTPLGIAAYLLDWHPMCCFILNFLPIIPLAYMLAEAAQQAANSTGETVGGLITASFGNAPELILGCAALRRDKVELVQASLVGSILSTLVLMTGLCLFVGGIYHKEQTFNNVAVVANSGLLMVACMALTLPTMYVFLVPQTNNDLQLSYAAAISLAVVYVQFVYYQTQTHSHLFRDCEEDNDVPTLSLPRVCAIMTVLTMMMAVHSEALVNAVEGTVSSTGMNERFIGVVLLPIVGNSAEHVVALMAAMKNKMSLAVGIAFASCTQVALFVVPVTVFAGWLMGVKMDLSFHLFEVVVIHMSLLIVAELMRGGTGSWLQGTLLLSTYALLSFGFYYLPDSPSTPRVAPCAPSPATSLGAPLETARSASPST</sequence>
<evidence type="ECO:0000259" key="11">
    <source>
        <dbReference type="Pfam" id="PF01699"/>
    </source>
</evidence>
<keyword evidence="9" id="KW-0050">Antiport</keyword>
<dbReference type="PANTHER" id="PTHR31503">
    <property type="entry name" value="VACUOLAR CALCIUM ION TRANSPORTER"/>
    <property type="match status" value="1"/>
</dbReference>
<comment type="subcellular location">
    <subcellularLocation>
        <location evidence="1">Endomembrane system</location>
        <topology evidence="1">Multi-pass membrane protein</topology>
    </subcellularLocation>
</comment>
<dbReference type="EMBL" id="HBGA01146835">
    <property type="protein sequence ID" value="CAD9042542.1"/>
    <property type="molecule type" value="Transcribed_RNA"/>
</dbReference>
<dbReference type="AlphaFoldDB" id="A0A7S1NV87"/>
<feature type="transmembrane region" description="Helical" evidence="9">
    <location>
        <begin position="68"/>
        <end position="84"/>
    </location>
</feature>
<evidence type="ECO:0000256" key="8">
    <source>
        <dbReference type="ARBA" id="ARBA00023136"/>
    </source>
</evidence>
<dbReference type="GO" id="GO:0006874">
    <property type="term" value="P:intracellular calcium ion homeostasis"/>
    <property type="evidence" value="ECO:0007669"/>
    <property type="project" value="TreeGrafter"/>
</dbReference>
<evidence type="ECO:0000256" key="5">
    <source>
        <dbReference type="ARBA" id="ARBA00022837"/>
    </source>
</evidence>
<feature type="transmembrane region" description="Helical" evidence="9">
    <location>
        <begin position="276"/>
        <end position="298"/>
    </location>
</feature>
<name>A0A7S1NV87_9EUGL</name>